<organism evidence="1 2">
    <name type="scientific">Thiorhodovibrio frisius</name>
    <dbReference type="NCBI Taxonomy" id="631362"/>
    <lineage>
        <taxon>Bacteria</taxon>
        <taxon>Pseudomonadati</taxon>
        <taxon>Pseudomonadota</taxon>
        <taxon>Gammaproteobacteria</taxon>
        <taxon>Chromatiales</taxon>
        <taxon>Chromatiaceae</taxon>
        <taxon>Thiorhodovibrio</taxon>
    </lineage>
</organism>
<protein>
    <submittedName>
        <fullName evidence="1">Uncharacterized protein</fullName>
    </submittedName>
</protein>
<dbReference type="Proteomes" id="UP000002964">
    <property type="component" value="Unassembled WGS sequence"/>
</dbReference>
<dbReference type="HOGENOM" id="CLU_3359058_0_0_6"/>
<dbReference type="STRING" id="631362.Thi970DRAFT_00713"/>
<reference evidence="2" key="1">
    <citation type="submission" date="2011-06" db="EMBL/GenBank/DDBJ databases">
        <authorList>
            <consortium name="US DOE Joint Genome Institute (JGI-PGF)"/>
            <person name="Lucas S."/>
            <person name="Han J."/>
            <person name="Lapidus A."/>
            <person name="Cheng J.-F."/>
            <person name="Goodwin L."/>
            <person name="Pitluck S."/>
            <person name="Peters L."/>
            <person name="Land M.L."/>
            <person name="Hauser L."/>
            <person name="Vogl K."/>
            <person name="Liu Z."/>
            <person name="Overmann J."/>
            <person name="Frigaard N.-U."/>
            <person name="Bryant D.A."/>
            <person name="Woyke T.J."/>
        </authorList>
    </citation>
    <scope>NUCLEOTIDE SEQUENCE [LARGE SCALE GENOMIC DNA]</scope>
    <source>
        <strain evidence="2">970</strain>
    </source>
</reference>
<sequence>MPILVDVTAGAEMPDVDRNLMDQFSGVAGPMSVRFG</sequence>
<name>H8YX86_9GAMM</name>
<dbReference type="AlphaFoldDB" id="H8YX86"/>
<dbReference type="EMBL" id="JH603168">
    <property type="protein sequence ID" value="EIC23062.1"/>
    <property type="molecule type" value="Genomic_DNA"/>
</dbReference>
<evidence type="ECO:0000313" key="2">
    <source>
        <dbReference type="Proteomes" id="UP000002964"/>
    </source>
</evidence>
<reference evidence="1 2" key="2">
    <citation type="submission" date="2011-11" db="EMBL/GenBank/DDBJ databases">
        <authorList>
            <consortium name="US DOE Joint Genome Institute"/>
            <person name="Lucas S."/>
            <person name="Han J."/>
            <person name="Lapidus A."/>
            <person name="Cheng J.-F."/>
            <person name="Goodwin L."/>
            <person name="Pitluck S."/>
            <person name="Peters L."/>
            <person name="Ovchinnikova G."/>
            <person name="Zhang X."/>
            <person name="Detter J.C."/>
            <person name="Han C."/>
            <person name="Tapia R."/>
            <person name="Land M."/>
            <person name="Hauser L."/>
            <person name="Kyrpides N."/>
            <person name="Ivanova N."/>
            <person name="Pagani I."/>
            <person name="Vogl K."/>
            <person name="Liu Z."/>
            <person name="Overmann J."/>
            <person name="Frigaard N.-U."/>
            <person name="Bryant D."/>
            <person name="Woyke T."/>
        </authorList>
    </citation>
    <scope>NUCLEOTIDE SEQUENCE [LARGE SCALE GENOMIC DNA]</scope>
    <source>
        <strain evidence="1 2">970</strain>
    </source>
</reference>
<evidence type="ECO:0000313" key="1">
    <source>
        <dbReference type="EMBL" id="EIC23062.1"/>
    </source>
</evidence>
<proteinExistence type="predicted"/>
<accession>H8YX86</accession>
<gene>
    <name evidence="1" type="ORF">Thi970DRAFT_00713</name>
</gene>
<keyword evidence="2" id="KW-1185">Reference proteome</keyword>